<comment type="caution">
    <text evidence="2">The sequence shown here is derived from an EMBL/GenBank/DDBJ whole genome shotgun (WGS) entry which is preliminary data.</text>
</comment>
<evidence type="ECO:0000313" key="3">
    <source>
        <dbReference type="Proteomes" id="UP000469011"/>
    </source>
</evidence>
<dbReference type="AlphaFoldDB" id="A0A6N9T0Q5"/>
<keyword evidence="1" id="KW-0812">Transmembrane</keyword>
<evidence type="ECO:0000313" key="2">
    <source>
        <dbReference type="EMBL" id="NDW04162.1"/>
    </source>
</evidence>
<dbReference type="EMBL" id="JAAAMG010000004">
    <property type="protein sequence ID" value="NDW04162.1"/>
    <property type="molecule type" value="Genomic_DNA"/>
</dbReference>
<dbReference type="Proteomes" id="UP000469011">
    <property type="component" value="Unassembled WGS sequence"/>
</dbReference>
<dbReference type="RefSeq" id="WP_163462225.1">
    <property type="nucleotide sequence ID" value="NZ_JAAAMG010000004.1"/>
</dbReference>
<gene>
    <name evidence="2" type="ORF">GTK09_06935</name>
</gene>
<protein>
    <submittedName>
        <fullName evidence="2">Uncharacterized protein</fullName>
    </submittedName>
</protein>
<feature type="transmembrane region" description="Helical" evidence="1">
    <location>
        <begin position="12"/>
        <end position="34"/>
    </location>
</feature>
<keyword evidence="1" id="KW-1133">Transmembrane helix</keyword>
<name>A0A6N9T0Q5_9HYPH</name>
<evidence type="ECO:0000256" key="1">
    <source>
        <dbReference type="SAM" id="Phobius"/>
    </source>
</evidence>
<feature type="transmembrane region" description="Helical" evidence="1">
    <location>
        <begin position="295"/>
        <end position="320"/>
    </location>
</feature>
<keyword evidence="1" id="KW-0472">Membrane</keyword>
<sequence>MARKYSSGWLGSLQLPVVVLAIVIIALVSIFFYYDSVPERTISIRARTQQITAHFAARTDWLLPHAALCEARLPSRSTRDGASAVVDAPCGNTERKLGEGQLSLTWPSGARGVMRRLGTGPIEILLSSPMSVEPGEATIGDASGSAPTISLQTTQQRIAGHERQRIVIREDALAMIGSLRLAGPVVIGDQAPSPDILVEGHYEIREPLRWRGDKLTTDSGALVLGDTVSIVDRERRPIPVSGFLTIVDREVSGFDVVAVDAKLEGGDEQLKLARVGYQDAYLTPHWTERAVADKAFVVLAAVIAAISAAFSIAGETISIATQAKARRVKIVSRAASEGILRQGQSETRKAEAEVSWHESAAGTRARRDAELLRRFVG</sequence>
<accession>A0A6N9T0Q5</accession>
<proteinExistence type="predicted"/>
<keyword evidence="3" id="KW-1185">Reference proteome</keyword>
<reference evidence="2 3" key="1">
    <citation type="submission" date="2020-01" db="EMBL/GenBank/DDBJ databases">
        <title>Jiella pacifica sp. nov.</title>
        <authorList>
            <person name="Xue Z."/>
            <person name="Zhu S."/>
            <person name="Chen J."/>
            <person name="Yang J."/>
        </authorList>
    </citation>
    <scope>NUCLEOTIDE SEQUENCE [LARGE SCALE GENOMIC DNA]</scope>
    <source>
        <strain evidence="2 3">40Bstr34</strain>
    </source>
</reference>
<organism evidence="2 3">
    <name type="scientific">Jiella pacifica</name>
    <dbReference type="NCBI Taxonomy" id="2696469"/>
    <lineage>
        <taxon>Bacteria</taxon>
        <taxon>Pseudomonadati</taxon>
        <taxon>Pseudomonadota</taxon>
        <taxon>Alphaproteobacteria</taxon>
        <taxon>Hyphomicrobiales</taxon>
        <taxon>Aurantimonadaceae</taxon>
        <taxon>Jiella</taxon>
    </lineage>
</organism>